<organism evidence="1 2">
    <name type="scientific">Colletotrichum orchidophilum</name>
    <dbReference type="NCBI Taxonomy" id="1209926"/>
    <lineage>
        <taxon>Eukaryota</taxon>
        <taxon>Fungi</taxon>
        <taxon>Dikarya</taxon>
        <taxon>Ascomycota</taxon>
        <taxon>Pezizomycotina</taxon>
        <taxon>Sordariomycetes</taxon>
        <taxon>Hypocreomycetidae</taxon>
        <taxon>Glomerellales</taxon>
        <taxon>Glomerellaceae</taxon>
        <taxon>Colletotrichum</taxon>
    </lineage>
</organism>
<keyword evidence="2" id="KW-1185">Reference proteome</keyword>
<dbReference type="Proteomes" id="UP000176998">
    <property type="component" value="Unassembled WGS sequence"/>
</dbReference>
<proteinExistence type="predicted"/>
<dbReference type="GeneID" id="34562180"/>
<protein>
    <submittedName>
        <fullName evidence="1">Uncharacterized protein</fullName>
    </submittedName>
</protein>
<reference evidence="1 2" key="1">
    <citation type="submission" date="2016-09" db="EMBL/GenBank/DDBJ databases">
        <authorList>
            <person name="Capua I."/>
            <person name="De Benedictis P."/>
            <person name="Joannis T."/>
            <person name="Lombin L.H."/>
            <person name="Cattoli G."/>
        </authorList>
    </citation>
    <scope>NUCLEOTIDE SEQUENCE [LARGE SCALE GENOMIC DNA]</scope>
    <source>
        <strain evidence="1 2">IMI 309357</strain>
    </source>
</reference>
<evidence type="ECO:0000313" key="2">
    <source>
        <dbReference type="Proteomes" id="UP000176998"/>
    </source>
</evidence>
<gene>
    <name evidence="1" type="ORF">CORC01_09040</name>
</gene>
<evidence type="ECO:0000313" key="1">
    <source>
        <dbReference type="EMBL" id="OHE95608.1"/>
    </source>
</evidence>
<comment type="caution">
    <text evidence="1">The sequence shown here is derived from an EMBL/GenBank/DDBJ whole genome shotgun (WGS) entry which is preliminary data.</text>
</comment>
<accession>A0A1G4B2G1</accession>
<name>A0A1G4B2G1_9PEZI</name>
<dbReference type="RefSeq" id="XP_022472769.1">
    <property type="nucleotide sequence ID" value="XM_022620670.1"/>
</dbReference>
<dbReference type="AlphaFoldDB" id="A0A1G4B2G1"/>
<sequence>MRHRLWNPETQGSDCAVLSSAGPETGALAQLSAQYAAPGAHTLPATDWSDWAIYGSGNGPPNAGFKTASPASTKRIPFPNIRF</sequence>
<dbReference type="EMBL" id="MJBS01000080">
    <property type="protein sequence ID" value="OHE95608.1"/>
    <property type="molecule type" value="Genomic_DNA"/>
</dbReference>